<dbReference type="Gene3D" id="3.30.70.240">
    <property type="match status" value="1"/>
</dbReference>
<dbReference type="GO" id="GO:0043571">
    <property type="term" value="P:maintenance of CRISPR repeat elements"/>
    <property type="evidence" value="ECO:0007669"/>
    <property type="project" value="InterPro"/>
</dbReference>
<evidence type="ECO:0000256" key="5">
    <source>
        <dbReference type="ARBA" id="ARBA00022801"/>
    </source>
</evidence>
<dbReference type="SUPFAM" id="SSF143430">
    <property type="entry name" value="TTP0101/SSO1404-like"/>
    <property type="match status" value="1"/>
</dbReference>
<dbReference type="CDD" id="cd09725">
    <property type="entry name" value="Cas2_I_II_III"/>
    <property type="match status" value="1"/>
</dbReference>
<evidence type="ECO:0000256" key="2">
    <source>
        <dbReference type="ARBA" id="ARBA00022722"/>
    </source>
</evidence>
<accession>A0A211YMZ6</accession>
<keyword evidence="9" id="KW-1185">Reference proteome</keyword>
<dbReference type="GO" id="GO:0046872">
    <property type="term" value="F:metal ion binding"/>
    <property type="evidence" value="ECO:0007669"/>
    <property type="project" value="UniProtKB-KW"/>
</dbReference>
<dbReference type="GO" id="GO:0016787">
    <property type="term" value="F:hydrolase activity"/>
    <property type="evidence" value="ECO:0007669"/>
    <property type="project" value="UniProtKB-KW"/>
</dbReference>
<comment type="cofactor">
    <cofactor evidence="1">
        <name>Mg(2+)</name>
        <dbReference type="ChEBI" id="CHEBI:18420"/>
    </cofactor>
</comment>
<dbReference type="GO" id="GO:0051607">
    <property type="term" value="P:defense response to virus"/>
    <property type="evidence" value="ECO:0007669"/>
    <property type="project" value="UniProtKB-KW"/>
</dbReference>
<evidence type="ECO:0000313" key="8">
    <source>
        <dbReference type="EMBL" id="OWJ54418.1"/>
    </source>
</evidence>
<dbReference type="EMBL" id="NCQP01000006">
    <property type="protein sequence ID" value="OWJ54418.1"/>
    <property type="molecule type" value="Genomic_DNA"/>
</dbReference>
<keyword evidence="4 8" id="KW-0255">Endonuclease</keyword>
<dbReference type="InterPro" id="IPR021127">
    <property type="entry name" value="CRISPR_associated_Cas2"/>
</dbReference>
<dbReference type="InterPro" id="IPR019199">
    <property type="entry name" value="Virulence_VapD/CRISPR_Cas2"/>
</dbReference>
<gene>
    <name evidence="8" type="ORF">Pdsh_08095</name>
</gene>
<name>A0A211YMZ6_9CREN</name>
<evidence type="ECO:0000256" key="1">
    <source>
        <dbReference type="ARBA" id="ARBA00001946"/>
    </source>
</evidence>
<comment type="caution">
    <text evidence="8">The sequence shown here is derived from an EMBL/GenBank/DDBJ whole genome shotgun (WGS) entry which is preliminary data.</text>
</comment>
<sequence length="87" mass="9581">MSDDNRRQRMAKLLEALGMTRVQRSVFIGRGGQTKAKEAIRAAQRIIDRATDSVVAVVVPDDYVRRMLVAGQVMGDPGRAARQVTVV</sequence>
<organism evidence="8 9">
    <name type="scientific">Pyrodictium delaneyi</name>
    <dbReference type="NCBI Taxonomy" id="1273541"/>
    <lineage>
        <taxon>Archaea</taxon>
        <taxon>Thermoproteota</taxon>
        <taxon>Thermoprotei</taxon>
        <taxon>Desulfurococcales</taxon>
        <taxon>Pyrodictiaceae</taxon>
        <taxon>Pyrodictium</taxon>
    </lineage>
</organism>
<dbReference type="AlphaFoldDB" id="A0A211YMZ6"/>
<proteinExistence type="predicted"/>
<keyword evidence="7" id="KW-0051">Antiviral defense</keyword>
<evidence type="ECO:0000256" key="6">
    <source>
        <dbReference type="ARBA" id="ARBA00022842"/>
    </source>
</evidence>
<reference evidence="8 9" key="1">
    <citation type="submission" date="2017-05" db="EMBL/GenBank/DDBJ databases">
        <title>The draft genome of the hyperthermophilic archaeon 'Pyrodictium delaneyi strain Hulk', an iron and nitrate reducer, reveals the capacity for sulfate reduction.</title>
        <authorList>
            <person name="Demey L.M."/>
            <person name="Miller C."/>
            <person name="Manzella M."/>
            <person name="Reguera G."/>
            <person name="Kashefi K."/>
        </authorList>
    </citation>
    <scope>NUCLEOTIDE SEQUENCE [LARGE SCALE GENOMIC DNA]</scope>
    <source>
        <strain evidence="8 9">Hulk</strain>
    </source>
</reference>
<keyword evidence="5" id="KW-0378">Hydrolase</keyword>
<evidence type="ECO:0000256" key="7">
    <source>
        <dbReference type="ARBA" id="ARBA00023118"/>
    </source>
</evidence>
<dbReference type="NCBIfam" id="TIGR01573">
    <property type="entry name" value="cas2"/>
    <property type="match status" value="1"/>
</dbReference>
<evidence type="ECO:0000256" key="3">
    <source>
        <dbReference type="ARBA" id="ARBA00022723"/>
    </source>
</evidence>
<keyword evidence="6" id="KW-0460">Magnesium</keyword>
<keyword evidence="3" id="KW-0479">Metal-binding</keyword>
<keyword evidence="2" id="KW-0540">Nuclease</keyword>
<evidence type="ECO:0000313" key="9">
    <source>
        <dbReference type="Proteomes" id="UP000196694"/>
    </source>
</evidence>
<dbReference type="Pfam" id="PF09827">
    <property type="entry name" value="CRISPR_Cas2"/>
    <property type="match status" value="1"/>
</dbReference>
<evidence type="ECO:0000256" key="4">
    <source>
        <dbReference type="ARBA" id="ARBA00022759"/>
    </source>
</evidence>
<dbReference type="OrthoDB" id="75992at2157"/>
<dbReference type="Proteomes" id="UP000196694">
    <property type="component" value="Unassembled WGS sequence"/>
</dbReference>
<protein>
    <submittedName>
        <fullName evidence="8">CRISPR-associated endonuclease Cas2</fullName>
    </submittedName>
</protein>
<dbReference type="GO" id="GO:0004521">
    <property type="term" value="F:RNA endonuclease activity"/>
    <property type="evidence" value="ECO:0007669"/>
    <property type="project" value="InterPro"/>
</dbReference>